<evidence type="ECO:0000313" key="2">
    <source>
        <dbReference type="EMBL" id="MBE0369035.1"/>
    </source>
</evidence>
<accession>A0ABR9EFL1</accession>
<organism evidence="2 3">
    <name type="scientific">Pseudoalteromonas aurantia 208</name>
    <dbReference type="NCBI Taxonomy" id="1314867"/>
    <lineage>
        <taxon>Bacteria</taxon>
        <taxon>Pseudomonadati</taxon>
        <taxon>Pseudomonadota</taxon>
        <taxon>Gammaproteobacteria</taxon>
        <taxon>Alteromonadales</taxon>
        <taxon>Pseudoalteromonadaceae</taxon>
        <taxon>Pseudoalteromonas</taxon>
    </lineage>
</organism>
<proteinExistence type="predicted"/>
<evidence type="ECO:0000256" key="1">
    <source>
        <dbReference type="SAM" id="MobiDB-lite"/>
    </source>
</evidence>
<feature type="region of interest" description="Disordered" evidence="1">
    <location>
        <begin position="63"/>
        <end position="87"/>
    </location>
</feature>
<keyword evidence="3" id="KW-1185">Reference proteome</keyword>
<sequence>MFWSLCSDGINRSAMTIEETLSNQHMKYLSFSLLAGKRSNMTVYGTNGKNTIQTGGCHDLTFDGNSSDAIPPGSGNDRISRGIKHSH</sequence>
<comment type="caution">
    <text evidence="2">The sequence shown here is derived from an EMBL/GenBank/DDBJ whole genome shotgun (WGS) entry which is preliminary data.</text>
</comment>
<dbReference type="SUPFAM" id="SSF51120">
    <property type="entry name" value="beta-Roll"/>
    <property type="match status" value="1"/>
</dbReference>
<dbReference type="Proteomes" id="UP000615755">
    <property type="component" value="Unassembled WGS sequence"/>
</dbReference>
<protein>
    <submittedName>
        <fullName evidence="2">Uncharacterized protein</fullName>
    </submittedName>
</protein>
<dbReference type="InterPro" id="IPR011049">
    <property type="entry name" value="Serralysin-like_metalloprot_C"/>
</dbReference>
<gene>
    <name evidence="2" type="ORF">PAUR_a2799</name>
</gene>
<reference evidence="2 3" key="1">
    <citation type="submission" date="2015-03" db="EMBL/GenBank/DDBJ databases">
        <title>Genome sequence of Pseudoalteromonas aurantia.</title>
        <authorList>
            <person name="Xie B.-B."/>
            <person name="Rong J.-C."/>
            <person name="Qin Q.-L."/>
            <person name="Zhang Y.-Z."/>
        </authorList>
    </citation>
    <scope>NUCLEOTIDE SEQUENCE [LARGE SCALE GENOMIC DNA]</scope>
    <source>
        <strain evidence="2 3">208</strain>
    </source>
</reference>
<dbReference type="EMBL" id="AQGV01000012">
    <property type="protein sequence ID" value="MBE0369035.1"/>
    <property type="molecule type" value="Genomic_DNA"/>
</dbReference>
<name>A0ABR9EFL1_9GAMM</name>
<evidence type="ECO:0000313" key="3">
    <source>
        <dbReference type="Proteomes" id="UP000615755"/>
    </source>
</evidence>